<dbReference type="Gene3D" id="3.40.50.2300">
    <property type="match status" value="2"/>
</dbReference>
<dbReference type="GO" id="GO:0000976">
    <property type="term" value="F:transcription cis-regulatory region binding"/>
    <property type="evidence" value="ECO:0007669"/>
    <property type="project" value="TreeGrafter"/>
</dbReference>
<dbReference type="GO" id="GO:0003700">
    <property type="term" value="F:DNA-binding transcription factor activity"/>
    <property type="evidence" value="ECO:0007669"/>
    <property type="project" value="TreeGrafter"/>
</dbReference>
<dbReference type="SUPFAM" id="SSF53822">
    <property type="entry name" value="Periplasmic binding protein-like I"/>
    <property type="match status" value="1"/>
</dbReference>
<dbReference type="EMBL" id="AP024169">
    <property type="protein sequence ID" value="BCN31946.1"/>
    <property type="molecule type" value="Genomic_DNA"/>
</dbReference>
<keyword evidence="1" id="KW-0678">Repressor</keyword>
<dbReference type="AlphaFoldDB" id="A0A7R7EN69"/>
<evidence type="ECO:0000259" key="5">
    <source>
        <dbReference type="PROSITE" id="PS50932"/>
    </source>
</evidence>
<evidence type="ECO:0000256" key="3">
    <source>
        <dbReference type="ARBA" id="ARBA00023125"/>
    </source>
</evidence>
<organism evidence="6 7">
    <name type="scientific">Anaeromicropila herbilytica</name>
    <dbReference type="NCBI Taxonomy" id="2785025"/>
    <lineage>
        <taxon>Bacteria</taxon>
        <taxon>Bacillati</taxon>
        <taxon>Bacillota</taxon>
        <taxon>Clostridia</taxon>
        <taxon>Lachnospirales</taxon>
        <taxon>Lachnospiraceae</taxon>
        <taxon>Anaeromicropila</taxon>
    </lineage>
</organism>
<sequence length="334" mass="37932">MAKSITMKDIANELEVSTVTVSKALSDKEGVSEEVRERIKEKAKEMGYRFSTSSKSIKDGTHYNIGIIVAERFIKENGYYSNLYQLVVQRLTEIDYSGILEIISDDDESNGVLPRMIQNNKVDGLIILGQMSGKYIKLIEQSNTIFIFLDFHNEHSDTGVVIGDNVYGSYQVTNYLITMGHKEIGFIGDIYATSSIMDRYLGYYKSLLLNNIPQREEWIIKDRDTKGKICEFNLPDKMPTAFVCNCDEIAYILIQKLQKEGYRVPDDISVVGFDNYIYATLSSPKLTTYGVNLEDMAVEAVTSILYAIKHNRCNVGRKIISGNLYVRDSVKRMI</sequence>
<keyword evidence="7" id="KW-1185">Reference proteome</keyword>
<dbReference type="RefSeq" id="WP_271713034.1">
    <property type="nucleotide sequence ID" value="NZ_AP024169.1"/>
</dbReference>
<dbReference type="CDD" id="cd19974">
    <property type="entry name" value="PBP1_LacI-like"/>
    <property type="match status" value="1"/>
</dbReference>
<dbReference type="InterPro" id="IPR010982">
    <property type="entry name" value="Lambda_DNA-bd_dom_sf"/>
</dbReference>
<dbReference type="InterPro" id="IPR000843">
    <property type="entry name" value="HTH_LacI"/>
</dbReference>
<evidence type="ECO:0000313" key="7">
    <source>
        <dbReference type="Proteomes" id="UP000595897"/>
    </source>
</evidence>
<reference evidence="6 7" key="1">
    <citation type="submission" date="2020-11" db="EMBL/GenBank/DDBJ databases">
        <title>Draft genome sequencing of a Lachnospiraceae strain isolated from anoxic soil subjected to BSD treatment.</title>
        <authorList>
            <person name="Uek A."/>
            <person name="Tonouchi A."/>
        </authorList>
    </citation>
    <scope>NUCLEOTIDE SEQUENCE [LARGE SCALE GENOMIC DNA]</scope>
    <source>
        <strain evidence="6 7">TB5</strain>
    </source>
</reference>
<dbReference type="Pfam" id="PF13377">
    <property type="entry name" value="Peripla_BP_3"/>
    <property type="match status" value="1"/>
</dbReference>
<keyword evidence="4" id="KW-0804">Transcription</keyword>
<dbReference type="PANTHER" id="PTHR30146:SF148">
    <property type="entry name" value="HTH-TYPE TRANSCRIPTIONAL REPRESSOR PURR-RELATED"/>
    <property type="match status" value="1"/>
</dbReference>
<accession>A0A7R7EN69</accession>
<gene>
    <name evidence="6" type="ORF">bsdtb5_32410</name>
</gene>
<dbReference type="InterPro" id="IPR046335">
    <property type="entry name" value="LacI/GalR-like_sensor"/>
</dbReference>
<evidence type="ECO:0000256" key="2">
    <source>
        <dbReference type="ARBA" id="ARBA00023015"/>
    </source>
</evidence>
<proteinExistence type="predicted"/>
<evidence type="ECO:0000256" key="1">
    <source>
        <dbReference type="ARBA" id="ARBA00022491"/>
    </source>
</evidence>
<dbReference type="InterPro" id="IPR028082">
    <property type="entry name" value="Peripla_BP_I"/>
</dbReference>
<dbReference type="KEGG" id="ahb:bsdtb5_32410"/>
<dbReference type="PROSITE" id="PS50932">
    <property type="entry name" value="HTH_LACI_2"/>
    <property type="match status" value="1"/>
</dbReference>
<evidence type="ECO:0000256" key="4">
    <source>
        <dbReference type="ARBA" id="ARBA00023163"/>
    </source>
</evidence>
<dbReference type="Proteomes" id="UP000595897">
    <property type="component" value="Chromosome"/>
</dbReference>
<evidence type="ECO:0000313" key="6">
    <source>
        <dbReference type="EMBL" id="BCN31946.1"/>
    </source>
</evidence>
<dbReference type="SUPFAM" id="SSF47413">
    <property type="entry name" value="lambda repressor-like DNA-binding domains"/>
    <property type="match status" value="1"/>
</dbReference>
<dbReference type="CDD" id="cd01392">
    <property type="entry name" value="HTH_LacI"/>
    <property type="match status" value="1"/>
</dbReference>
<name>A0A7R7EN69_9FIRM</name>
<keyword evidence="3" id="KW-0238">DNA-binding</keyword>
<feature type="domain" description="HTH lacI-type" evidence="5">
    <location>
        <begin position="5"/>
        <end position="59"/>
    </location>
</feature>
<dbReference type="Gene3D" id="1.10.260.40">
    <property type="entry name" value="lambda repressor-like DNA-binding domains"/>
    <property type="match status" value="1"/>
</dbReference>
<dbReference type="SMART" id="SM00354">
    <property type="entry name" value="HTH_LACI"/>
    <property type="match status" value="1"/>
</dbReference>
<protein>
    <submittedName>
        <fullName evidence="6">LacI family transcriptional regulator</fullName>
    </submittedName>
</protein>
<dbReference type="PANTHER" id="PTHR30146">
    <property type="entry name" value="LACI-RELATED TRANSCRIPTIONAL REPRESSOR"/>
    <property type="match status" value="1"/>
</dbReference>
<dbReference type="Pfam" id="PF00356">
    <property type="entry name" value="LacI"/>
    <property type="match status" value="1"/>
</dbReference>
<keyword evidence="2" id="KW-0805">Transcription regulation</keyword>